<proteinExistence type="predicted"/>
<dbReference type="OrthoDB" id="143770at2"/>
<dbReference type="InterPro" id="IPR036318">
    <property type="entry name" value="FAD-bd_PCMH-like_sf"/>
</dbReference>
<dbReference type="InterPro" id="IPR016169">
    <property type="entry name" value="FAD-bd_PCMH_sub2"/>
</dbReference>
<dbReference type="Proteomes" id="UP000316649">
    <property type="component" value="Unassembled WGS sequence"/>
</dbReference>
<feature type="domain" description="FAD-binding PCMH-type" evidence="2">
    <location>
        <begin position="9"/>
        <end position="175"/>
    </location>
</feature>
<keyword evidence="1" id="KW-0285">Flavoprotein</keyword>
<organism evidence="3 4">
    <name type="scientific">Sedimenticola selenatireducens</name>
    <dbReference type="NCBI Taxonomy" id="191960"/>
    <lineage>
        <taxon>Bacteria</taxon>
        <taxon>Pseudomonadati</taxon>
        <taxon>Pseudomonadota</taxon>
        <taxon>Gammaproteobacteria</taxon>
        <taxon>Chromatiales</taxon>
        <taxon>Sedimenticolaceae</taxon>
        <taxon>Sedimenticola</taxon>
    </lineage>
</organism>
<keyword evidence="4" id="KW-1185">Reference proteome</keyword>
<dbReference type="PROSITE" id="PS51387">
    <property type="entry name" value="FAD_PCMH"/>
    <property type="match status" value="1"/>
</dbReference>
<evidence type="ECO:0000313" key="4">
    <source>
        <dbReference type="Proteomes" id="UP000316649"/>
    </source>
</evidence>
<accession>A0A557S4S2</accession>
<dbReference type="PANTHER" id="PTHR43762">
    <property type="entry name" value="L-GULONOLACTONE OXIDASE"/>
    <property type="match status" value="1"/>
</dbReference>
<dbReference type="PANTHER" id="PTHR43762:SF1">
    <property type="entry name" value="D-ARABINONO-1,4-LACTONE OXIDASE"/>
    <property type="match status" value="1"/>
</dbReference>
<protein>
    <submittedName>
        <fullName evidence="3">FAD-binding oxidoreductase</fullName>
    </submittedName>
</protein>
<comment type="caution">
    <text evidence="3">The sequence shown here is derived from an EMBL/GenBank/DDBJ whole genome shotgun (WGS) entry which is preliminary data.</text>
</comment>
<dbReference type="GO" id="GO:0016899">
    <property type="term" value="F:oxidoreductase activity, acting on the CH-OH group of donors, oxygen as acceptor"/>
    <property type="evidence" value="ECO:0007669"/>
    <property type="project" value="InterPro"/>
</dbReference>
<dbReference type="Gene3D" id="3.30.465.10">
    <property type="match status" value="1"/>
</dbReference>
<keyword evidence="1" id="KW-0274">FAD</keyword>
<dbReference type="EMBL" id="VMNH01000016">
    <property type="protein sequence ID" value="TVO72408.1"/>
    <property type="molecule type" value="Genomic_DNA"/>
</dbReference>
<dbReference type="RefSeq" id="WP_144359412.1">
    <property type="nucleotide sequence ID" value="NZ_VMNH01000016.1"/>
</dbReference>
<dbReference type="InterPro" id="IPR006094">
    <property type="entry name" value="Oxid_FAD_bind_N"/>
</dbReference>
<dbReference type="Pfam" id="PF01565">
    <property type="entry name" value="FAD_binding_4"/>
    <property type="match status" value="1"/>
</dbReference>
<name>A0A557S4S2_9GAMM</name>
<dbReference type="SUPFAM" id="SSF56176">
    <property type="entry name" value="FAD-binding/transporter-associated domain-like"/>
    <property type="match status" value="1"/>
</dbReference>
<evidence type="ECO:0000256" key="1">
    <source>
        <dbReference type="ARBA" id="ARBA00022827"/>
    </source>
</evidence>
<gene>
    <name evidence="3" type="ORF">FHP88_12485</name>
</gene>
<dbReference type="GO" id="GO:0071949">
    <property type="term" value="F:FAD binding"/>
    <property type="evidence" value="ECO:0007669"/>
    <property type="project" value="InterPro"/>
</dbReference>
<evidence type="ECO:0000259" key="2">
    <source>
        <dbReference type="PROSITE" id="PS51387"/>
    </source>
</evidence>
<evidence type="ECO:0000313" key="3">
    <source>
        <dbReference type="EMBL" id="TVO72408.1"/>
    </source>
</evidence>
<reference evidence="3 4" key="1">
    <citation type="submission" date="2019-07" db="EMBL/GenBank/DDBJ databases">
        <title>The pathways for chlorine oxyanion respiration interact through the shared metabolite chlorate.</title>
        <authorList>
            <person name="Barnum T.P."/>
            <person name="Cheng Y."/>
            <person name="Hill K.A."/>
            <person name="Lucas L.N."/>
            <person name="Carlson H.K."/>
            <person name="Coates J.D."/>
        </authorList>
    </citation>
    <scope>NUCLEOTIDE SEQUENCE [LARGE SCALE GENOMIC DNA]</scope>
    <source>
        <strain evidence="3 4">BK-1</strain>
    </source>
</reference>
<dbReference type="InterPro" id="IPR010031">
    <property type="entry name" value="FAD_lactone_oxidase-like"/>
</dbReference>
<dbReference type="InterPro" id="IPR016166">
    <property type="entry name" value="FAD-bd_PCMH"/>
</dbReference>
<dbReference type="AlphaFoldDB" id="A0A557S4S2"/>
<sequence length="433" mass="47865">MEAHGWGRYPRLEGEITYPVTSAQCVSEVMHNAGLTPQGLGRSYGDSCLGRHMLNTRYLDHYIEFDEQTGLLTCAAGVSLDDIVQTFVPKGWFLSVTPGTRFVTVGGAIASDVHGKNHHLDGSFCDHVIQMDLLLGNGEKVSLSPTLNADLFHATCGGMGLTGVILSATFRLKSIRSSDMLTTTIKAADIDALLDAFEENQDASYSVAWIDCLARDKNLGRSLLMLGEHADEGPLAVKGKRRIPVPVDMPANLLNPYTVKLFNAAYFHRIRQSRISQVASLESFFYPLDTLDNWNRLYGRKGFIQYQFVLPKSGGIIGLKKILERISQSGMGSFLAVLKVFGKGNNNMLSFPKQGYTLALDFKVEPKAFELLNGLDKLVLDEGGRLYLAKDARMGEAAFKAGYSRWSEFESVRERYHAIGAFSSEQSRRLGLR</sequence>